<dbReference type="RefSeq" id="WP_091272220.1">
    <property type="nucleotide sequence ID" value="NZ_FAOZ01000003.1"/>
</dbReference>
<dbReference type="AlphaFoldDB" id="A0A0S4QJ77"/>
<evidence type="ECO:0000256" key="1">
    <source>
        <dbReference type="ARBA" id="ARBA00004196"/>
    </source>
</evidence>
<evidence type="ECO:0000313" key="7">
    <source>
        <dbReference type="Proteomes" id="UP000198802"/>
    </source>
</evidence>
<evidence type="ECO:0000256" key="3">
    <source>
        <dbReference type="ARBA" id="ARBA00022448"/>
    </source>
</evidence>
<accession>A0A0S4QJ77</accession>
<keyword evidence="3" id="KW-0813">Transport</keyword>
<feature type="signal peptide" evidence="5">
    <location>
        <begin position="1"/>
        <end position="25"/>
    </location>
</feature>
<comment type="similarity">
    <text evidence="2">Belongs to the bacterial solute-binding protein 1 family.</text>
</comment>
<proteinExistence type="inferred from homology"/>
<keyword evidence="6" id="KW-0762">Sugar transport</keyword>
<dbReference type="SUPFAM" id="SSF53850">
    <property type="entry name" value="Periplasmic binding protein-like II"/>
    <property type="match status" value="1"/>
</dbReference>
<dbReference type="Gene3D" id="3.40.190.10">
    <property type="entry name" value="Periplasmic binding protein-like II"/>
    <property type="match status" value="1"/>
</dbReference>
<keyword evidence="7" id="KW-1185">Reference proteome</keyword>
<dbReference type="PANTHER" id="PTHR43649:SF31">
    <property type="entry name" value="SN-GLYCEROL-3-PHOSPHATE-BINDING PERIPLASMIC PROTEIN UGPB"/>
    <property type="match status" value="1"/>
</dbReference>
<evidence type="ECO:0000256" key="4">
    <source>
        <dbReference type="ARBA" id="ARBA00022729"/>
    </source>
</evidence>
<comment type="subcellular location">
    <subcellularLocation>
        <location evidence="1">Cell envelope</location>
    </subcellularLocation>
</comment>
<dbReference type="Pfam" id="PF13416">
    <property type="entry name" value="SBP_bac_8"/>
    <property type="match status" value="1"/>
</dbReference>
<keyword evidence="4 5" id="KW-0732">Signal</keyword>
<sequence>MIRRRSARGVAAACAAALALTLGLAACGSDDGDETAASPASPTVKAVPELGPDQKVSIVFESYNLAQASWTPTFDALVADFQKSHPNITVTAQKPQTSTLKGFGTAATASIQAQLATGNAPDVAQLTFGDLNYAVESLGAKPLDDIVGRDAVQENFGGTHPFAPAAKTLGDVDGKTFGVPFVFSTPVLYYNADLFRAAGLDPEKPPTTWAEFKTAALAIKDKTGKQGAYIDCLTKVSGDWCYQALVASNGGTVISGDKTRMTFAEAPAVEAVTMAQDLVNSGASPKLSQDQAYPAFSRGEIGMIIESSSAQGVFIKGAAGSKPAWTLKATTMPAFGGKPVVPTNSGAALFMFSKDPAKQRAAWELIEFLTSDAAYTKITSGIGYLPLRTGLLDDPNGLKTWAAENPLIKPNLDQLAKLKPWVSFPGKDYVQIRTAMLGAVENVVYNGADPKKTLTDAQAEATKLLPKS</sequence>
<dbReference type="EMBL" id="FAOZ01000003">
    <property type="protein sequence ID" value="CUU54570.1"/>
    <property type="molecule type" value="Genomic_DNA"/>
</dbReference>
<protein>
    <submittedName>
        <fullName evidence="6">Multiple sugar transport system substrate-binding protein</fullName>
    </submittedName>
</protein>
<dbReference type="InterPro" id="IPR050490">
    <property type="entry name" value="Bact_solute-bd_prot1"/>
</dbReference>
<evidence type="ECO:0000256" key="5">
    <source>
        <dbReference type="SAM" id="SignalP"/>
    </source>
</evidence>
<dbReference type="PROSITE" id="PS51257">
    <property type="entry name" value="PROKAR_LIPOPROTEIN"/>
    <property type="match status" value="1"/>
</dbReference>
<feature type="chain" id="PRO_5006626298" evidence="5">
    <location>
        <begin position="26"/>
        <end position="468"/>
    </location>
</feature>
<evidence type="ECO:0000313" key="6">
    <source>
        <dbReference type="EMBL" id="CUU54570.1"/>
    </source>
</evidence>
<dbReference type="CDD" id="cd14748">
    <property type="entry name" value="PBP2_UgpB"/>
    <property type="match status" value="1"/>
</dbReference>
<organism evidence="6 7">
    <name type="scientific">Parafrankia irregularis</name>
    <dbReference type="NCBI Taxonomy" id="795642"/>
    <lineage>
        <taxon>Bacteria</taxon>
        <taxon>Bacillati</taxon>
        <taxon>Actinomycetota</taxon>
        <taxon>Actinomycetes</taxon>
        <taxon>Frankiales</taxon>
        <taxon>Frankiaceae</taxon>
        <taxon>Parafrankia</taxon>
    </lineage>
</organism>
<gene>
    <name evidence="6" type="ORF">Ga0074812_10360</name>
</gene>
<dbReference type="PANTHER" id="PTHR43649">
    <property type="entry name" value="ARABINOSE-BINDING PROTEIN-RELATED"/>
    <property type="match status" value="1"/>
</dbReference>
<dbReference type="GO" id="GO:0030313">
    <property type="term" value="C:cell envelope"/>
    <property type="evidence" value="ECO:0007669"/>
    <property type="project" value="UniProtKB-SubCell"/>
</dbReference>
<evidence type="ECO:0000256" key="2">
    <source>
        <dbReference type="ARBA" id="ARBA00008520"/>
    </source>
</evidence>
<reference evidence="7" key="1">
    <citation type="submission" date="2015-11" db="EMBL/GenBank/DDBJ databases">
        <authorList>
            <person name="Varghese N."/>
        </authorList>
    </citation>
    <scope>NUCLEOTIDE SEQUENCE [LARGE SCALE GENOMIC DNA]</scope>
    <source>
        <strain evidence="7">DSM 45899</strain>
    </source>
</reference>
<dbReference type="Proteomes" id="UP000198802">
    <property type="component" value="Unassembled WGS sequence"/>
</dbReference>
<dbReference type="InterPro" id="IPR006059">
    <property type="entry name" value="SBP"/>
</dbReference>
<name>A0A0S4QJ77_9ACTN</name>